<protein>
    <recommendedName>
        <fullName evidence="1">Glycosyltransferase 2-like domain-containing protein</fullName>
    </recommendedName>
</protein>
<sequence length="322" mass="35285">MAALVSVIVPVFNAQESLERCVRSALDQGWGDVEVLVVDNNSADDSYRVAQRIARQDKRVQVLVERKQGVSAARNAGLRIAKGDWVTFLDSDDAWAKPDYLETLLMAAAESDAQVVGLRDYTVRRAPDAGSPVPTLLSALAATERMMRLAGPTSVWAHVFRRELLVGTSFPEDIHIFEDAVFTARALGRARRVVLVPGPLYLYTPAEASANTQPFNARWLTMLDAGQLLLVETAPGGLRMRAAASSFNVHCIKTLGFLMWKSPEVSNEDLRRVVRAARAVLQQLPVGLESLRLVPPLTIAASSARLLALGHRVVHTMKRASR</sequence>
<organism evidence="2 3">
    <name type="scientific">Nostocoides jenkinsii Ben 74</name>
    <dbReference type="NCBI Taxonomy" id="1193518"/>
    <lineage>
        <taxon>Bacteria</taxon>
        <taxon>Bacillati</taxon>
        <taxon>Actinomycetota</taxon>
        <taxon>Actinomycetes</taxon>
        <taxon>Micrococcales</taxon>
        <taxon>Intrasporangiaceae</taxon>
        <taxon>Nostocoides</taxon>
    </lineage>
</organism>
<keyword evidence="3" id="KW-1185">Reference proteome</keyword>
<dbReference type="InterPro" id="IPR001173">
    <property type="entry name" value="Glyco_trans_2-like"/>
</dbReference>
<dbReference type="OrthoDB" id="3171021at2"/>
<dbReference type="SUPFAM" id="SSF53448">
    <property type="entry name" value="Nucleotide-diphospho-sugar transferases"/>
    <property type="match status" value="1"/>
</dbReference>
<gene>
    <name evidence="2" type="ORF">BN13_140006</name>
</gene>
<dbReference type="InterPro" id="IPR029044">
    <property type="entry name" value="Nucleotide-diphossugar_trans"/>
</dbReference>
<proteinExistence type="predicted"/>
<evidence type="ECO:0000313" key="3">
    <source>
        <dbReference type="Proteomes" id="UP000035720"/>
    </source>
</evidence>
<dbReference type="Proteomes" id="UP000035720">
    <property type="component" value="Unassembled WGS sequence"/>
</dbReference>
<dbReference type="AlphaFoldDB" id="A0A077M623"/>
<name>A0A077M623_9MICO</name>
<dbReference type="PANTHER" id="PTHR43685">
    <property type="entry name" value="GLYCOSYLTRANSFERASE"/>
    <property type="match status" value="1"/>
</dbReference>
<accession>A0A077M623</accession>
<evidence type="ECO:0000259" key="1">
    <source>
        <dbReference type="Pfam" id="PF00535"/>
    </source>
</evidence>
<dbReference type="EMBL" id="CAJC01000046">
    <property type="protein sequence ID" value="CCI52014.1"/>
    <property type="molecule type" value="Genomic_DNA"/>
</dbReference>
<dbReference type="InterPro" id="IPR050834">
    <property type="entry name" value="Glycosyltransf_2"/>
</dbReference>
<dbReference type="Pfam" id="PF00535">
    <property type="entry name" value="Glycos_transf_2"/>
    <property type="match status" value="1"/>
</dbReference>
<evidence type="ECO:0000313" key="2">
    <source>
        <dbReference type="EMBL" id="CCI52014.1"/>
    </source>
</evidence>
<dbReference type="PANTHER" id="PTHR43685:SF2">
    <property type="entry name" value="GLYCOSYLTRANSFERASE 2-LIKE DOMAIN-CONTAINING PROTEIN"/>
    <property type="match status" value="1"/>
</dbReference>
<dbReference type="CDD" id="cd00761">
    <property type="entry name" value="Glyco_tranf_GTA_type"/>
    <property type="match status" value="1"/>
</dbReference>
<reference evidence="2 3" key="1">
    <citation type="journal article" date="2013" name="ISME J.">
        <title>A metabolic model for members of the genus Tetrasphaera involved in enhanced biological phosphorus removal.</title>
        <authorList>
            <person name="Kristiansen R."/>
            <person name="Nguyen H.T.T."/>
            <person name="Saunders A.M."/>
            <person name="Nielsen J.L."/>
            <person name="Wimmer R."/>
            <person name="Le V.Q."/>
            <person name="McIlroy S.J."/>
            <person name="Petrovski S."/>
            <person name="Seviour R.J."/>
            <person name="Calteau A."/>
            <person name="Nielsen K.L."/>
            <person name="Nielsen P.H."/>
        </authorList>
    </citation>
    <scope>NUCLEOTIDE SEQUENCE [LARGE SCALE GENOMIC DNA]</scope>
    <source>
        <strain evidence="2 3">Ben 74</strain>
    </source>
</reference>
<dbReference type="STRING" id="1193518.BN13_140006"/>
<comment type="caution">
    <text evidence="2">The sequence shown here is derived from an EMBL/GenBank/DDBJ whole genome shotgun (WGS) entry which is preliminary data.</text>
</comment>
<feature type="domain" description="Glycosyltransferase 2-like" evidence="1">
    <location>
        <begin position="6"/>
        <end position="120"/>
    </location>
</feature>
<dbReference type="Gene3D" id="3.90.550.10">
    <property type="entry name" value="Spore Coat Polysaccharide Biosynthesis Protein SpsA, Chain A"/>
    <property type="match status" value="1"/>
</dbReference>